<gene>
    <name evidence="1" type="ORF">C9374_008777</name>
</gene>
<evidence type="ECO:0000313" key="2">
    <source>
        <dbReference type="Proteomes" id="UP000816034"/>
    </source>
</evidence>
<evidence type="ECO:0000313" key="1">
    <source>
        <dbReference type="EMBL" id="KAG2378155.1"/>
    </source>
</evidence>
<comment type="caution">
    <text evidence="1">The sequence shown here is derived from an EMBL/GenBank/DDBJ whole genome shotgun (WGS) entry which is preliminary data.</text>
</comment>
<organism evidence="1 2">
    <name type="scientific">Naegleria lovaniensis</name>
    <name type="common">Amoeba</name>
    <dbReference type="NCBI Taxonomy" id="51637"/>
    <lineage>
        <taxon>Eukaryota</taxon>
        <taxon>Discoba</taxon>
        <taxon>Heterolobosea</taxon>
        <taxon>Tetramitia</taxon>
        <taxon>Eutetramitia</taxon>
        <taxon>Vahlkampfiidae</taxon>
        <taxon>Naegleria</taxon>
    </lineage>
</organism>
<dbReference type="EMBL" id="PYSW02000035">
    <property type="protein sequence ID" value="KAG2378155.1"/>
    <property type="molecule type" value="Genomic_DNA"/>
</dbReference>
<proteinExistence type="predicted"/>
<dbReference type="AlphaFoldDB" id="A0AA88GJX3"/>
<sequence>MKQNTFENSEWNSLTRLELLDFFSNSSIASSTSPPIEIQPFTHLELFSKFRDKMRRGKTPILPFSITTFKLVNTIKKFSVRSELNIFKCNDQSRMFDGIADVKDSEKEYTMDAPVGIKISHHHQCIIVSDYNNQNTIIVDLENCKSLKKILPIQTNAIELDRNYNGLHQDALLCFRKSCVMKYDLNQLLTESFESVTPLWTSTKCSALVGMTIVGQEVLVTGDNNRVYVLSLLNGELLQTMTLPDTILRATGIDALSHNEVVLGEGYPFDRLILCRKIDNTWKFVKILVEESVERENETPYPYHLVIDRATRNIIVSSCYGLELRIFSPDGQKRRTYGKDLLSYPEGMCINELTGELFVCDTDHCSIHIFK</sequence>
<dbReference type="Proteomes" id="UP000816034">
    <property type="component" value="Unassembled WGS sequence"/>
</dbReference>
<protein>
    <submittedName>
        <fullName evidence="1">Uncharacterized protein</fullName>
    </submittedName>
</protein>
<accession>A0AA88GJX3</accession>
<dbReference type="SUPFAM" id="SSF63825">
    <property type="entry name" value="YWTD domain"/>
    <property type="match status" value="1"/>
</dbReference>
<dbReference type="InterPro" id="IPR011042">
    <property type="entry name" value="6-blade_b-propeller_TolB-like"/>
</dbReference>
<dbReference type="Gene3D" id="2.120.10.30">
    <property type="entry name" value="TolB, C-terminal domain"/>
    <property type="match status" value="1"/>
</dbReference>
<reference evidence="1 2" key="1">
    <citation type="journal article" date="2018" name="BMC Genomics">
        <title>The genome of Naegleria lovaniensis, the basis for a comparative approach to unravel pathogenicity factors of the human pathogenic amoeba N. fowleri.</title>
        <authorList>
            <person name="Liechti N."/>
            <person name="Schurch N."/>
            <person name="Bruggmann R."/>
            <person name="Wittwer M."/>
        </authorList>
    </citation>
    <scope>NUCLEOTIDE SEQUENCE [LARGE SCALE GENOMIC DNA]</scope>
    <source>
        <strain evidence="1 2">ATCC 30569</strain>
    </source>
</reference>
<dbReference type="GeneID" id="68101231"/>
<name>A0AA88GJX3_NAELO</name>
<keyword evidence="2" id="KW-1185">Reference proteome</keyword>
<dbReference type="RefSeq" id="XP_044545417.1">
    <property type="nucleotide sequence ID" value="XM_044698890.1"/>
</dbReference>